<dbReference type="AlphaFoldDB" id="A0A835DXQ3"/>
<protein>
    <recommendedName>
        <fullName evidence="3">F-box domain-containing protein</fullName>
    </recommendedName>
</protein>
<accession>A0A835DXQ3</accession>
<evidence type="ECO:0000313" key="1">
    <source>
        <dbReference type="EMBL" id="KAF8646717.1"/>
    </source>
</evidence>
<dbReference type="EMBL" id="JACEFO010002883">
    <property type="protein sequence ID" value="KAF8646717.1"/>
    <property type="molecule type" value="Genomic_DNA"/>
</dbReference>
<keyword evidence="2" id="KW-1185">Reference proteome</keyword>
<organism evidence="1 2">
    <name type="scientific">Digitaria exilis</name>
    <dbReference type="NCBI Taxonomy" id="1010633"/>
    <lineage>
        <taxon>Eukaryota</taxon>
        <taxon>Viridiplantae</taxon>
        <taxon>Streptophyta</taxon>
        <taxon>Embryophyta</taxon>
        <taxon>Tracheophyta</taxon>
        <taxon>Spermatophyta</taxon>
        <taxon>Magnoliopsida</taxon>
        <taxon>Liliopsida</taxon>
        <taxon>Poales</taxon>
        <taxon>Poaceae</taxon>
        <taxon>PACMAD clade</taxon>
        <taxon>Panicoideae</taxon>
        <taxon>Panicodae</taxon>
        <taxon>Paniceae</taxon>
        <taxon>Anthephorinae</taxon>
        <taxon>Digitaria</taxon>
    </lineage>
</organism>
<proteinExistence type="predicted"/>
<gene>
    <name evidence="1" type="ORF">HU200_065719</name>
</gene>
<dbReference type="InterPro" id="IPR050796">
    <property type="entry name" value="SCF_F-box_component"/>
</dbReference>
<sequence length="309" mass="34633">MPASNNSISRRRRLRLVCRHWRSVIDDRTPATQAQPMVLAFVVGRGAPRAYVLDDLTGHETRGSRELKLPRGATEQGVSMVGTCNGLVCLRRRRGDFVVVNLVTGEKLAVPPPSTRPMEYGDRSWREVPVPLGTSCHPSFGLASVDGATYWVADDTHTVMSLDLKDERVVFVATPLPVRVVLFMDLSWHLTTDLRGRLVFAVCSYETMKPADTVLLPVVIQTKVWMLEDGGRNEKQPTWVLQCKVVEPIQKPPQGIARPAGLHTFAYVETTEPLAFNGGNDRDIGHNEEWGWRFDAGERQWKLMPHTIS</sequence>
<dbReference type="Proteomes" id="UP000636709">
    <property type="component" value="Unassembled WGS sequence"/>
</dbReference>
<dbReference type="PANTHER" id="PTHR31672">
    <property type="entry name" value="BNACNNG10540D PROTEIN"/>
    <property type="match status" value="1"/>
</dbReference>
<comment type="caution">
    <text evidence="1">The sequence shown here is derived from an EMBL/GenBank/DDBJ whole genome shotgun (WGS) entry which is preliminary data.</text>
</comment>
<reference evidence="1" key="1">
    <citation type="submission" date="2020-07" db="EMBL/GenBank/DDBJ databases">
        <title>Genome sequence and genetic diversity analysis of an under-domesticated orphan crop, white fonio (Digitaria exilis).</title>
        <authorList>
            <person name="Bennetzen J.L."/>
            <person name="Chen S."/>
            <person name="Ma X."/>
            <person name="Wang X."/>
            <person name="Yssel A.E.J."/>
            <person name="Chaluvadi S.R."/>
            <person name="Johnson M."/>
            <person name="Gangashetty P."/>
            <person name="Hamidou F."/>
            <person name="Sanogo M.D."/>
            <person name="Zwaenepoel A."/>
            <person name="Wallace J."/>
            <person name="Van De Peer Y."/>
            <person name="Van Deynze A."/>
        </authorList>
    </citation>
    <scope>NUCLEOTIDE SEQUENCE</scope>
    <source>
        <tissue evidence="1">Leaves</tissue>
    </source>
</reference>
<evidence type="ECO:0000313" key="2">
    <source>
        <dbReference type="Proteomes" id="UP000636709"/>
    </source>
</evidence>
<evidence type="ECO:0008006" key="3">
    <source>
        <dbReference type="Google" id="ProtNLM"/>
    </source>
</evidence>
<dbReference type="PANTHER" id="PTHR31672:SF13">
    <property type="entry name" value="F-BOX PROTEIN CPR30-LIKE"/>
    <property type="match status" value="1"/>
</dbReference>
<name>A0A835DXQ3_9POAL</name>